<feature type="domain" description="Thioesterase" evidence="3">
    <location>
        <begin position="45"/>
        <end position="121"/>
    </location>
</feature>
<name>A0A841HJM2_9GAMM</name>
<organism evidence="4 5">
    <name type="scientific">Povalibacter uvarum</name>
    <dbReference type="NCBI Taxonomy" id="732238"/>
    <lineage>
        <taxon>Bacteria</taxon>
        <taxon>Pseudomonadati</taxon>
        <taxon>Pseudomonadota</taxon>
        <taxon>Gammaproteobacteria</taxon>
        <taxon>Steroidobacterales</taxon>
        <taxon>Steroidobacteraceae</taxon>
        <taxon>Povalibacter</taxon>
    </lineage>
</organism>
<keyword evidence="2" id="KW-0378">Hydrolase</keyword>
<evidence type="ECO:0000256" key="1">
    <source>
        <dbReference type="ARBA" id="ARBA00008324"/>
    </source>
</evidence>
<proteinExistence type="inferred from homology"/>
<dbReference type="PANTHER" id="PTHR21660">
    <property type="entry name" value="THIOESTERASE SUPERFAMILY MEMBER-RELATED"/>
    <property type="match status" value="1"/>
</dbReference>
<dbReference type="InterPro" id="IPR003736">
    <property type="entry name" value="PAAI_dom"/>
</dbReference>
<dbReference type="SUPFAM" id="SSF54637">
    <property type="entry name" value="Thioesterase/thiol ester dehydrase-isomerase"/>
    <property type="match status" value="1"/>
</dbReference>
<dbReference type="InterPro" id="IPR029069">
    <property type="entry name" value="HotDog_dom_sf"/>
</dbReference>
<reference evidence="4 5" key="1">
    <citation type="submission" date="2020-08" db="EMBL/GenBank/DDBJ databases">
        <title>Genomic Encyclopedia of Type Strains, Phase IV (KMG-IV): sequencing the most valuable type-strain genomes for metagenomic binning, comparative biology and taxonomic classification.</title>
        <authorList>
            <person name="Goeker M."/>
        </authorList>
    </citation>
    <scope>NUCLEOTIDE SEQUENCE [LARGE SCALE GENOMIC DNA]</scope>
    <source>
        <strain evidence="4 5">DSM 26723</strain>
    </source>
</reference>
<evidence type="ECO:0000313" key="4">
    <source>
        <dbReference type="EMBL" id="MBB6092500.1"/>
    </source>
</evidence>
<dbReference type="Gene3D" id="3.10.129.10">
    <property type="entry name" value="Hotdog Thioesterase"/>
    <property type="match status" value="1"/>
</dbReference>
<dbReference type="CDD" id="cd03443">
    <property type="entry name" value="PaaI_thioesterase"/>
    <property type="match status" value="1"/>
</dbReference>
<sequence length="144" mass="15309">MTKDEILKFQPPVAELLGREVLSVDTENGGARLGFTARPDFANRHGTVQGGLLAAMLDSATALALYTVLPADQTAVTVNLNVTFVKPGRIGPFIATSKLVTRDHRYGETSGELHDSEGVLVATATAKLRIVPRKARAQAGIAEE</sequence>
<dbReference type="Pfam" id="PF03061">
    <property type="entry name" value="4HBT"/>
    <property type="match status" value="1"/>
</dbReference>
<dbReference type="EMBL" id="JACHHZ010000002">
    <property type="protein sequence ID" value="MBB6092500.1"/>
    <property type="molecule type" value="Genomic_DNA"/>
</dbReference>
<evidence type="ECO:0000259" key="3">
    <source>
        <dbReference type="Pfam" id="PF03061"/>
    </source>
</evidence>
<dbReference type="AlphaFoldDB" id="A0A841HJM2"/>
<dbReference type="Proteomes" id="UP000588068">
    <property type="component" value="Unassembled WGS sequence"/>
</dbReference>
<evidence type="ECO:0000256" key="2">
    <source>
        <dbReference type="ARBA" id="ARBA00022801"/>
    </source>
</evidence>
<accession>A0A841HJM2</accession>
<protein>
    <submittedName>
        <fullName evidence="4">Uncharacterized protein (TIGR00369 family)</fullName>
    </submittedName>
</protein>
<dbReference type="GO" id="GO:0047617">
    <property type="term" value="F:fatty acyl-CoA hydrolase activity"/>
    <property type="evidence" value="ECO:0007669"/>
    <property type="project" value="InterPro"/>
</dbReference>
<gene>
    <name evidence="4" type="ORF">HNQ60_001378</name>
</gene>
<dbReference type="PANTHER" id="PTHR21660:SF1">
    <property type="entry name" value="ACYL-COENZYME A THIOESTERASE 13"/>
    <property type="match status" value="1"/>
</dbReference>
<dbReference type="NCBIfam" id="TIGR00369">
    <property type="entry name" value="unchar_dom_1"/>
    <property type="match status" value="1"/>
</dbReference>
<dbReference type="InterPro" id="IPR006683">
    <property type="entry name" value="Thioestr_dom"/>
</dbReference>
<comment type="similarity">
    <text evidence="1">Belongs to the thioesterase PaaI family.</text>
</comment>
<evidence type="ECO:0000313" key="5">
    <source>
        <dbReference type="Proteomes" id="UP000588068"/>
    </source>
</evidence>
<dbReference type="InterPro" id="IPR039298">
    <property type="entry name" value="ACOT13"/>
</dbReference>
<comment type="caution">
    <text evidence="4">The sequence shown here is derived from an EMBL/GenBank/DDBJ whole genome shotgun (WGS) entry which is preliminary data.</text>
</comment>
<dbReference type="RefSeq" id="WP_184330296.1">
    <property type="nucleotide sequence ID" value="NZ_JACHHZ010000002.1"/>
</dbReference>
<keyword evidence="5" id="KW-1185">Reference proteome</keyword>